<dbReference type="Gene3D" id="3.40.50.2000">
    <property type="entry name" value="Glycogen Phosphorylase B"/>
    <property type="match status" value="2"/>
</dbReference>
<dbReference type="PANTHER" id="PTHR48049:SF91">
    <property type="entry name" value="UDP-GLYCOSYLTRANSFERASE 79B7-RELATED"/>
    <property type="match status" value="1"/>
</dbReference>
<evidence type="ECO:0000313" key="5">
    <source>
        <dbReference type="EMBL" id="BBC62120.1"/>
    </source>
</evidence>
<dbReference type="InterPro" id="IPR050481">
    <property type="entry name" value="UDP-glycosyltransf_plant"/>
</dbReference>
<evidence type="ECO:0000256" key="1">
    <source>
        <dbReference type="ARBA" id="ARBA00004935"/>
    </source>
</evidence>
<accession>A0A387II17</accession>
<reference evidence="5" key="1">
    <citation type="journal article" date="2018" name="Plant Cell Physiol.">
        <title>Identification and Characterization of Novel Nemophila menziesii Flavone Glucosyltransferases that Catalyze Biosynthesis of Flavone 7,4'-O-Diglucoside, a Key Component of Blue Metalloanthocyanins.</title>
        <authorList>
            <person name="Okitsu N."/>
            <person name="Matsui K."/>
            <person name="Horikawa M."/>
            <person name="Sugahara K."/>
            <person name="Tanaka Y."/>
        </authorList>
    </citation>
    <scope>NUCLEOTIDE SEQUENCE</scope>
    <source>
        <tissue evidence="5">Petal</tissue>
    </source>
</reference>
<dbReference type="GO" id="GO:0009718">
    <property type="term" value="P:anthocyanin-containing compound biosynthetic process"/>
    <property type="evidence" value="ECO:0007669"/>
    <property type="project" value="UniProtKB-ARBA"/>
</dbReference>
<dbReference type="EMBL" id="LC368278">
    <property type="protein sequence ID" value="BBC62120.1"/>
    <property type="molecule type" value="mRNA"/>
</dbReference>
<dbReference type="FunFam" id="3.40.50.2000:FF:000037">
    <property type="entry name" value="Glycosyltransferase"/>
    <property type="match status" value="1"/>
</dbReference>
<dbReference type="InterPro" id="IPR002213">
    <property type="entry name" value="UDP_glucos_trans"/>
</dbReference>
<dbReference type="CDD" id="cd03784">
    <property type="entry name" value="GT1_Gtf-like"/>
    <property type="match status" value="1"/>
</dbReference>
<evidence type="ECO:0000256" key="4">
    <source>
        <dbReference type="ARBA" id="ARBA00022679"/>
    </source>
</evidence>
<gene>
    <name evidence="5" type="primary">NmGT27</name>
</gene>
<comment type="pathway">
    <text evidence="1">Pigment biosynthesis; anthocyanin biosynthesis.</text>
</comment>
<protein>
    <submittedName>
        <fullName evidence="5">Glucosyltransferase 27</fullName>
    </submittedName>
</protein>
<dbReference type="SUPFAM" id="SSF53756">
    <property type="entry name" value="UDP-Glycosyltransferase/glycogen phosphorylase"/>
    <property type="match status" value="1"/>
</dbReference>
<dbReference type="FunFam" id="3.40.50.2000:FF:000087">
    <property type="entry name" value="Glycosyltransferase"/>
    <property type="match status" value="1"/>
</dbReference>
<keyword evidence="4 5" id="KW-0808">Transferase</keyword>
<dbReference type="AlphaFoldDB" id="A0A387II17"/>
<evidence type="ECO:0000256" key="2">
    <source>
        <dbReference type="ARBA" id="ARBA00009995"/>
    </source>
</evidence>
<name>A0A387II17_NEMME</name>
<sequence length="457" mass="51634">MDSQSSSKHHIAMFPWFAFGHFTPYLHISNELAKRGHRISFLLPKKAQLQLQHLNLYPDSITFHVITVPQVEGLPHGTETVSDIDNSLQPLLVAAMDLTRDQVKGLLHQLKPDFVFFDFMHWIPELATDLGFESVYYIIISAASVAIALVPGRKVPKDRLLTEDELMEPPLGYPSTKILFRKHEARSLIFLSYEFGKGITFYERNTIGMKQCDAISFRTCRELEGPFCDYIQNQYGKPVLLTGPVLPEPSQSPMEDMWVNWLAKFEPCEVVFCAFGSQLTLDMKQFQELVLGIELTSLPFLVALKPPVGAATIEDALPEGFLERISGKGMVCGTMVPQTQILNHPSVGCFVNHCGFGSMWESLMSHCQIVLIPHLGDQILNTRILSEELQVAVEVDKDENGWFSKESVCEAIKMVMDTDSKVGQFLRGNQEKCKTKLLKPDFVSNYIDEFVQQLDKL</sequence>
<dbReference type="PANTHER" id="PTHR48049">
    <property type="entry name" value="GLYCOSYLTRANSFERASE"/>
    <property type="match status" value="1"/>
</dbReference>
<evidence type="ECO:0000256" key="3">
    <source>
        <dbReference type="ARBA" id="ARBA00022676"/>
    </source>
</evidence>
<proteinExistence type="evidence at transcript level"/>
<comment type="similarity">
    <text evidence="2">Belongs to the UDP-glycosyltransferase family.</text>
</comment>
<organism evidence="5">
    <name type="scientific">Nemophila menziesii</name>
    <name type="common">Baby blue eyes</name>
    <dbReference type="NCBI Taxonomy" id="79376"/>
    <lineage>
        <taxon>Eukaryota</taxon>
        <taxon>Viridiplantae</taxon>
        <taxon>Streptophyta</taxon>
        <taxon>Embryophyta</taxon>
        <taxon>Tracheophyta</taxon>
        <taxon>Spermatophyta</taxon>
        <taxon>Magnoliopsida</taxon>
        <taxon>eudicotyledons</taxon>
        <taxon>Gunneridae</taxon>
        <taxon>Pentapetalae</taxon>
        <taxon>asterids</taxon>
        <taxon>lamiids</taxon>
        <taxon>Boraginales</taxon>
        <taxon>Hydrophyllaceae</taxon>
        <taxon>Nemophila</taxon>
    </lineage>
</organism>
<keyword evidence="3" id="KW-0328">Glycosyltransferase</keyword>
<dbReference type="GO" id="GO:0035251">
    <property type="term" value="F:UDP-glucosyltransferase activity"/>
    <property type="evidence" value="ECO:0007669"/>
    <property type="project" value="InterPro"/>
</dbReference>
<dbReference type="Pfam" id="PF00201">
    <property type="entry name" value="UDPGT"/>
    <property type="match status" value="1"/>
</dbReference>